<comment type="caution">
    <text evidence="1">The sequence shown here is derived from an EMBL/GenBank/DDBJ whole genome shotgun (WGS) entry which is preliminary data.</text>
</comment>
<organism evidence="1 2">
    <name type="scientific">Paramagnetospirillum marisnigri</name>
    <dbReference type="NCBI Taxonomy" id="1285242"/>
    <lineage>
        <taxon>Bacteria</taxon>
        <taxon>Pseudomonadati</taxon>
        <taxon>Pseudomonadota</taxon>
        <taxon>Alphaproteobacteria</taxon>
        <taxon>Rhodospirillales</taxon>
        <taxon>Magnetospirillaceae</taxon>
        <taxon>Paramagnetospirillum</taxon>
    </lineage>
</organism>
<dbReference type="EMBL" id="LWQT01000045">
    <property type="protein sequence ID" value="OAN51436.1"/>
    <property type="molecule type" value="Genomic_DNA"/>
</dbReference>
<dbReference type="STRING" id="1285242.A6A04_16090"/>
<dbReference type="Proteomes" id="UP000078428">
    <property type="component" value="Unassembled WGS sequence"/>
</dbReference>
<dbReference type="OrthoDB" id="105221at2"/>
<reference evidence="1 2" key="1">
    <citation type="submission" date="2016-04" db="EMBL/GenBank/DDBJ databases">
        <title>Draft genome sequence of freshwater magnetotactic bacteria Magnetospirillum marisnigri SP-1 and Magnetospirillum moscoviense BB-1.</title>
        <authorList>
            <person name="Koziaeva V."/>
            <person name="Dziuba M.V."/>
            <person name="Ivanov T.M."/>
            <person name="Kuznetsov B."/>
            <person name="Grouzdev D.S."/>
        </authorList>
    </citation>
    <scope>NUCLEOTIDE SEQUENCE [LARGE SCALE GENOMIC DNA]</scope>
    <source>
        <strain evidence="1 2">SP-1</strain>
    </source>
</reference>
<gene>
    <name evidence="1" type="ORF">A6A04_16090</name>
</gene>
<proteinExistence type="predicted"/>
<name>A0A178MRD6_9PROT</name>
<dbReference type="RefSeq" id="WP_068491531.1">
    <property type="nucleotide sequence ID" value="NZ_LWQT01000045.1"/>
</dbReference>
<dbReference type="AlphaFoldDB" id="A0A178MRD6"/>
<dbReference type="InterPro" id="IPR016877">
    <property type="entry name" value="UCP028235"/>
</dbReference>
<evidence type="ECO:0000313" key="1">
    <source>
        <dbReference type="EMBL" id="OAN51436.1"/>
    </source>
</evidence>
<protein>
    <submittedName>
        <fullName evidence="1">Exopolyphosphatase</fullName>
    </submittedName>
</protein>
<accession>A0A178MRD6</accession>
<dbReference type="PIRSF" id="PIRSF028235">
    <property type="entry name" value="UCP028235"/>
    <property type="match status" value="1"/>
</dbReference>
<sequence length="309" mass="34528">MSSKKFRLVTRSDFDGLVCATLLRELEMIDDIVFVHPKDMQDGKVAITDNDITTNLPYVDGVHLCFDHHASEMRRVDGKNNRVIDPGAASAARVVYDHFGGKARFPHIADDMMEAVDKADSAQYSEEDILAPSGWTLLNFIMDPRTGLGRFRDFTISNTQLMLDLIGYCRNHTIEEILVLPDVVERLQLFESHAERAEHQLIRCTRMHGKLAVLDLREEETIYAANRFMIYALFPESNISMHVMWGAKKLNTVFAVGKSILDRSSKTDVGHLMLEYGGGGHDAAGTCQVETGRAEAVKAELIGRITSVG</sequence>
<dbReference type="SUPFAM" id="SSF64182">
    <property type="entry name" value="DHH phosphoesterases"/>
    <property type="match status" value="1"/>
</dbReference>
<dbReference type="InterPro" id="IPR038763">
    <property type="entry name" value="DHH_sf"/>
</dbReference>
<evidence type="ECO:0000313" key="2">
    <source>
        <dbReference type="Proteomes" id="UP000078428"/>
    </source>
</evidence>
<keyword evidence="2" id="KW-1185">Reference proteome</keyword>